<sequence>MVMSCEVIIRVLLTLHSSLAGGCGSHFQATRSPDSATQVRVTCPRNFVSFSFFGGSDSLTHPLSLPTTFLLFPPTSVHVCPSPA</sequence>
<evidence type="ECO:0000313" key="3">
    <source>
        <dbReference type="Proteomes" id="UP001374584"/>
    </source>
</evidence>
<dbReference type="EMBL" id="JAYMYR010000003">
    <property type="protein sequence ID" value="KAK7371874.1"/>
    <property type="molecule type" value="Genomic_DNA"/>
</dbReference>
<keyword evidence="3" id="KW-1185">Reference proteome</keyword>
<keyword evidence="1" id="KW-0732">Signal</keyword>
<evidence type="ECO:0000313" key="2">
    <source>
        <dbReference type="EMBL" id="KAK7371874.1"/>
    </source>
</evidence>
<accession>A0AAN9NJS0</accession>
<proteinExistence type="predicted"/>
<organism evidence="2 3">
    <name type="scientific">Phaseolus coccineus</name>
    <name type="common">Scarlet runner bean</name>
    <name type="synonym">Phaseolus multiflorus</name>
    <dbReference type="NCBI Taxonomy" id="3886"/>
    <lineage>
        <taxon>Eukaryota</taxon>
        <taxon>Viridiplantae</taxon>
        <taxon>Streptophyta</taxon>
        <taxon>Embryophyta</taxon>
        <taxon>Tracheophyta</taxon>
        <taxon>Spermatophyta</taxon>
        <taxon>Magnoliopsida</taxon>
        <taxon>eudicotyledons</taxon>
        <taxon>Gunneridae</taxon>
        <taxon>Pentapetalae</taxon>
        <taxon>rosids</taxon>
        <taxon>fabids</taxon>
        <taxon>Fabales</taxon>
        <taxon>Fabaceae</taxon>
        <taxon>Papilionoideae</taxon>
        <taxon>50 kb inversion clade</taxon>
        <taxon>NPAAA clade</taxon>
        <taxon>indigoferoid/millettioid clade</taxon>
        <taxon>Phaseoleae</taxon>
        <taxon>Phaseolus</taxon>
    </lineage>
</organism>
<comment type="caution">
    <text evidence="2">The sequence shown here is derived from an EMBL/GenBank/DDBJ whole genome shotgun (WGS) entry which is preliminary data.</text>
</comment>
<name>A0AAN9NJS0_PHACN</name>
<feature type="chain" id="PRO_5042852385" description="Secreted protein" evidence="1">
    <location>
        <begin position="21"/>
        <end position="84"/>
    </location>
</feature>
<evidence type="ECO:0000256" key="1">
    <source>
        <dbReference type="SAM" id="SignalP"/>
    </source>
</evidence>
<dbReference type="Proteomes" id="UP001374584">
    <property type="component" value="Unassembled WGS sequence"/>
</dbReference>
<protein>
    <recommendedName>
        <fullName evidence="4">Secreted protein</fullName>
    </recommendedName>
</protein>
<evidence type="ECO:0008006" key="4">
    <source>
        <dbReference type="Google" id="ProtNLM"/>
    </source>
</evidence>
<gene>
    <name evidence="2" type="ORF">VNO80_05240</name>
</gene>
<dbReference type="AlphaFoldDB" id="A0AAN9NJS0"/>
<feature type="signal peptide" evidence="1">
    <location>
        <begin position="1"/>
        <end position="20"/>
    </location>
</feature>
<reference evidence="2 3" key="1">
    <citation type="submission" date="2024-01" db="EMBL/GenBank/DDBJ databases">
        <title>The genomes of 5 underutilized Papilionoideae crops provide insights into root nodulation and disease resistanc.</title>
        <authorList>
            <person name="Jiang F."/>
        </authorList>
    </citation>
    <scope>NUCLEOTIDE SEQUENCE [LARGE SCALE GENOMIC DNA]</scope>
    <source>
        <strain evidence="2">JINMINGXINNONG_FW02</strain>
        <tissue evidence="2">Leaves</tissue>
    </source>
</reference>